<protein>
    <recommendedName>
        <fullName evidence="3">Sel1 repeat family protein</fullName>
    </recommendedName>
</protein>
<evidence type="ECO:0008006" key="3">
    <source>
        <dbReference type="Google" id="ProtNLM"/>
    </source>
</evidence>
<dbReference type="Proteomes" id="UP000217838">
    <property type="component" value="Unassembled WGS sequence"/>
</dbReference>
<dbReference type="EMBL" id="NVUU01000084">
    <property type="protein sequence ID" value="PCI92804.1"/>
    <property type="molecule type" value="Genomic_DNA"/>
</dbReference>
<evidence type="ECO:0000313" key="1">
    <source>
        <dbReference type="EMBL" id="PCI92804.1"/>
    </source>
</evidence>
<comment type="caution">
    <text evidence="1">The sequence shown here is derived from an EMBL/GenBank/DDBJ whole genome shotgun (WGS) entry which is preliminary data.</text>
</comment>
<organism evidence="1 2">
    <name type="scientific">Aerophobetes bacterium</name>
    <dbReference type="NCBI Taxonomy" id="2030807"/>
    <lineage>
        <taxon>Bacteria</taxon>
        <taxon>Candidatus Aerophobota</taxon>
    </lineage>
</organism>
<proteinExistence type="predicted"/>
<dbReference type="AlphaFoldDB" id="A0A2A4YDL5"/>
<name>A0A2A4YDL5_UNCAE</name>
<reference evidence="2" key="1">
    <citation type="submission" date="2017-08" db="EMBL/GenBank/DDBJ databases">
        <title>A dynamic microbial community with high functional redundancy inhabits the cold, oxic subseafloor aquifer.</title>
        <authorList>
            <person name="Tully B.J."/>
            <person name="Wheat C.G."/>
            <person name="Glazer B.T."/>
            <person name="Huber J.A."/>
        </authorList>
    </citation>
    <scope>NUCLEOTIDE SEQUENCE [LARGE SCALE GENOMIC DNA]</scope>
</reference>
<accession>A0A2A4YDL5</accession>
<evidence type="ECO:0000313" key="2">
    <source>
        <dbReference type="Proteomes" id="UP000217838"/>
    </source>
</evidence>
<gene>
    <name evidence="1" type="ORF">COB11_06515</name>
</gene>
<sequence>MEKWKKKTMNQMLTDANKGDSAALYMIGGCYLYGLNEMPINVKIANQYFGASALLGFGPAVDQIKFKNLEEVHNPFMMIVYTNLLASLGHREFTFIYHELRGNALQKFGLPIVEEIERLALNKKVEIYSYQEEMKKAKDKAKYISSLINGRSIESEDKKYGKDYWFAIFEANNPSLLSQKS</sequence>